<dbReference type="PROSITE" id="PS00828">
    <property type="entry name" value="RIBOSOMAL_L36"/>
    <property type="match status" value="1"/>
</dbReference>
<proteinExistence type="inferred from homology"/>
<evidence type="ECO:0000256" key="2">
    <source>
        <dbReference type="ARBA" id="ARBA00022980"/>
    </source>
</evidence>
<dbReference type="InterPro" id="IPR000473">
    <property type="entry name" value="Ribosomal_bL36"/>
</dbReference>
<dbReference type="AlphaFoldDB" id="A0AAD4XN61"/>
<keyword evidence="3 4" id="KW-0687">Ribonucleoprotein</keyword>
<keyword evidence="2 4" id="KW-0689">Ribosomal protein</keyword>
<reference evidence="5" key="1">
    <citation type="submission" date="2022-04" db="EMBL/GenBank/DDBJ databases">
        <title>A functionally conserved STORR gene fusion in Papaver species that diverged 16.8 million years ago.</title>
        <authorList>
            <person name="Catania T."/>
        </authorList>
    </citation>
    <scope>NUCLEOTIDE SEQUENCE</scope>
    <source>
        <strain evidence="5">S-188037</strain>
    </source>
</reference>
<organism evidence="5 6">
    <name type="scientific">Papaver atlanticum</name>
    <dbReference type="NCBI Taxonomy" id="357466"/>
    <lineage>
        <taxon>Eukaryota</taxon>
        <taxon>Viridiplantae</taxon>
        <taxon>Streptophyta</taxon>
        <taxon>Embryophyta</taxon>
        <taxon>Tracheophyta</taxon>
        <taxon>Spermatophyta</taxon>
        <taxon>Magnoliopsida</taxon>
        <taxon>Ranunculales</taxon>
        <taxon>Papaveraceae</taxon>
        <taxon>Papaveroideae</taxon>
        <taxon>Papaver</taxon>
    </lineage>
</organism>
<dbReference type="NCBIfam" id="TIGR01022">
    <property type="entry name" value="rpmJ_bact"/>
    <property type="match status" value="1"/>
</dbReference>
<dbReference type="PANTHER" id="PTHR18804:SF16">
    <property type="entry name" value="RIBOSOMAL PROTEIN"/>
    <property type="match status" value="1"/>
</dbReference>
<evidence type="ECO:0000256" key="4">
    <source>
        <dbReference type="RuleBase" id="RU000570"/>
    </source>
</evidence>
<dbReference type="InterPro" id="IPR035977">
    <property type="entry name" value="Ribosomal_bL36_sp"/>
</dbReference>
<evidence type="ECO:0000256" key="1">
    <source>
        <dbReference type="ARBA" id="ARBA00007645"/>
    </source>
</evidence>
<evidence type="ECO:0000313" key="6">
    <source>
        <dbReference type="Proteomes" id="UP001202328"/>
    </source>
</evidence>
<dbReference type="GO" id="GO:1990904">
    <property type="term" value="C:ribonucleoprotein complex"/>
    <property type="evidence" value="ECO:0007669"/>
    <property type="project" value="UniProtKB-KW"/>
</dbReference>
<evidence type="ECO:0000313" key="5">
    <source>
        <dbReference type="EMBL" id="KAI3928744.1"/>
    </source>
</evidence>
<dbReference type="EMBL" id="JAJJMB010007708">
    <property type="protein sequence ID" value="KAI3928744.1"/>
    <property type="molecule type" value="Genomic_DNA"/>
</dbReference>
<accession>A0AAD4XN61</accession>
<comment type="caution">
    <text evidence="5">The sequence shown here is derived from an EMBL/GenBank/DDBJ whole genome shotgun (WGS) entry which is preliminary data.</text>
</comment>
<evidence type="ECO:0000256" key="3">
    <source>
        <dbReference type="ARBA" id="ARBA00023274"/>
    </source>
</evidence>
<dbReference type="InterPro" id="IPR052010">
    <property type="entry name" value="Ribosomal_LSU_bL36"/>
</dbReference>
<name>A0AAD4XN61_9MAGN</name>
<dbReference type="Proteomes" id="UP001202328">
    <property type="component" value="Unassembled WGS sequence"/>
</dbReference>
<gene>
    <name evidence="5" type="ORF">MKW98_024345</name>
</gene>
<dbReference type="SUPFAM" id="SSF57840">
    <property type="entry name" value="Ribosomal protein L36"/>
    <property type="match status" value="1"/>
</dbReference>
<dbReference type="Pfam" id="PF00444">
    <property type="entry name" value="Ribosomal_L36"/>
    <property type="match status" value="1"/>
</dbReference>
<dbReference type="GO" id="GO:0003735">
    <property type="term" value="F:structural constituent of ribosome"/>
    <property type="evidence" value="ECO:0007669"/>
    <property type="project" value="InterPro"/>
</dbReference>
<protein>
    <recommendedName>
        <fullName evidence="4">Ribosomal protein</fullName>
    </recommendedName>
</protein>
<dbReference type="HAMAP" id="MF_00251">
    <property type="entry name" value="Ribosomal_bL36"/>
    <property type="match status" value="1"/>
</dbReference>
<keyword evidence="6" id="KW-1185">Reference proteome</keyword>
<dbReference type="PANTHER" id="PTHR18804">
    <property type="entry name" value="RIBOSOMAL PROTEIN"/>
    <property type="match status" value="1"/>
</dbReference>
<sequence>MQWAWNCRRAIPLGEMLSDAMLARGFVVIFKERRGENLRGVSHLRDEYSADMKVRSSVKKMCEFCRTVKRRGKVFVLCTANPKHKQRQGLSTFAYDGALPPISSEVTTIKQGTSSIYNWRDGLASLFRKNQEPTIRVGRGGLASLLYKQTK</sequence>
<dbReference type="GO" id="GO:0005840">
    <property type="term" value="C:ribosome"/>
    <property type="evidence" value="ECO:0007669"/>
    <property type="project" value="UniProtKB-KW"/>
</dbReference>
<dbReference type="GO" id="GO:0006412">
    <property type="term" value="P:translation"/>
    <property type="evidence" value="ECO:0007669"/>
    <property type="project" value="InterPro"/>
</dbReference>
<comment type="similarity">
    <text evidence="1 4">Belongs to the bacterial ribosomal protein bL36 family.</text>
</comment>